<dbReference type="Pfam" id="PF13365">
    <property type="entry name" value="Trypsin_2"/>
    <property type="match status" value="1"/>
</dbReference>
<dbReference type="Gene3D" id="2.40.10.120">
    <property type="match status" value="1"/>
</dbReference>
<evidence type="ECO:0000313" key="1">
    <source>
        <dbReference type="EMBL" id="MBT1690359.1"/>
    </source>
</evidence>
<dbReference type="PRINTS" id="PR00834">
    <property type="entry name" value="PROTEASES2C"/>
</dbReference>
<protein>
    <submittedName>
        <fullName evidence="1">Trypsin-like peptidase domain-containing protein</fullName>
    </submittedName>
</protein>
<dbReference type="PANTHER" id="PTHR43019:SF23">
    <property type="entry name" value="PROTEASE DO-LIKE 5, CHLOROPLASTIC"/>
    <property type="match status" value="1"/>
</dbReference>
<reference evidence="1 2" key="1">
    <citation type="submission" date="2021-05" db="EMBL/GenBank/DDBJ databases">
        <title>A Polyphasic approach of four new species of the genus Ohtaekwangia: Ohtaekwangia histidinii sp. nov., Ohtaekwangia cretensis sp. nov., Ohtaekwangia indiensis sp. nov., Ohtaekwangia reichenbachii sp. nov. from diverse environment.</title>
        <authorList>
            <person name="Octaviana S."/>
        </authorList>
    </citation>
    <scope>NUCLEOTIDE SEQUENCE [LARGE SCALE GENOMIC DNA]</scope>
    <source>
        <strain evidence="1 2">PWU37</strain>
    </source>
</reference>
<organism evidence="1 2">
    <name type="scientific">Dawidia soli</name>
    <dbReference type="NCBI Taxonomy" id="2782352"/>
    <lineage>
        <taxon>Bacteria</taxon>
        <taxon>Pseudomonadati</taxon>
        <taxon>Bacteroidota</taxon>
        <taxon>Cytophagia</taxon>
        <taxon>Cytophagales</taxon>
        <taxon>Chryseotaleaceae</taxon>
        <taxon>Dawidia</taxon>
    </lineage>
</organism>
<keyword evidence="2" id="KW-1185">Reference proteome</keyword>
<gene>
    <name evidence="1" type="ORF">KK078_27585</name>
</gene>
<proteinExistence type="predicted"/>
<dbReference type="SUPFAM" id="SSF50494">
    <property type="entry name" value="Trypsin-like serine proteases"/>
    <property type="match status" value="1"/>
</dbReference>
<dbReference type="GO" id="GO:0006508">
    <property type="term" value="P:proteolysis"/>
    <property type="evidence" value="ECO:0007669"/>
    <property type="project" value="InterPro"/>
</dbReference>
<dbReference type="GO" id="GO:0004252">
    <property type="term" value="F:serine-type endopeptidase activity"/>
    <property type="evidence" value="ECO:0007669"/>
    <property type="project" value="InterPro"/>
</dbReference>
<sequence>MNPDRALIDLLDRYAKNTLPPEEKAALEQRMEGDPVLSQQVQEHLNLIESMRFYGRRRDLKASLEEIHDTLETFAQQEPRQPVMTVTRANPWRKYWPMTAVAASVALISILGTLQMTQSLETKQTAYYKELRRKVDQISKSQSRIMADIAESNKEKTGPVPETYAGTGFMVSANGYVATSYHVIKGADSVYIENETFGRLKVDILFNDKENDISILRINPELLTSVKSLPYTVSPSEANLGEEVFTLGFPREDIVFGEGSVSAATGYKQNPNAYQISVPVNPGNSGGPLFNARGELVGIISGLQTETSGAAFATKSTVLLHAITDMPVDTLNAPLALPRINTLKNLSKVQQVKKWREYVFTVRVYNAPK</sequence>
<dbReference type="RefSeq" id="WP_254093579.1">
    <property type="nucleotide sequence ID" value="NZ_JAHESC010000063.1"/>
</dbReference>
<dbReference type="Proteomes" id="UP001319180">
    <property type="component" value="Unassembled WGS sequence"/>
</dbReference>
<comment type="caution">
    <text evidence="1">The sequence shown here is derived from an EMBL/GenBank/DDBJ whole genome shotgun (WGS) entry which is preliminary data.</text>
</comment>
<dbReference type="InterPro" id="IPR009003">
    <property type="entry name" value="Peptidase_S1_PA"/>
</dbReference>
<dbReference type="PANTHER" id="PTHR43019">
    <property type="entry name" value="SERINE ENDOPROTEASE DEGS"/>
    <property type="match status" value="1"/>
</dbReference>
<dbReference type="InterPro" id="IPR001940">
    <property type="entry name" value="Peptidase_S1C"/>
</dbReference>
<dbReference type="EMBL" id="JAHESC010000063">
    <property type="protein sequence ID" value="MBT1690359.1"/>
    <property type="molecule type" value="Genomic_DNA"/>
</dbReference>
<evidence type="ECO:0000313" key="2">
    <source>
        <dbReference type="Proteomes" id="UP001319180"/>
    </source>
</evidence>
<name>A0AAP2DE25_9BACT</name>
<dbReference type="AlphaFoldDB" id="A0AAP2DE25"/>
<accession>A0AAP2DE25</accession>